<accession>A0A8J5KVN2</accession>
<evidence type="ECO:0000256" key="2">
    <source>
        <dbReference type="SAM" id="Phobius"/>
    </source>
</evidence>
<feature type="transmembrane region" description="Helical" evidence="2">
    <location>
        <begin position="78"/>
        <end position="99"/>
    </location>
</feature>
<name>A0A8J5KVN2_ZINOF</name>
<dbReference type="AlphaFoldDB" id="A0A8J5KVN2"/>
<sequence>MKLRSKGGDDASVRLEIVRAGSSISGGQTHSFFEPHSEVGSETTPTQPRGGGATAAVGAPEKKLTLFAFRVAMLEKSATGIGTLAFVWATVVILGGFAITLERKDFVFVTVIIVTESARVYSRSHELEWQHQSTWAMAAAVGERSSLRAVRSSSRFFLRTLKAALHPLSVLQIEHAEAGSEHDRNSPTNDQGNAVRVADRSRSWQLPNVPLLPYAGWVFVAKNTSRLLLWLQIASSAACVALSITRLVQHDFGEGGSEHRNRKGALILFYSLALAEAMIFLMEKAYWWWQISYCCLFRVVSRECFPGSSGGVDVAVTRFFYDTYSKCVAGSVFDGLKMDLVSFATELLASNLRDEQLIGARVLRSFAGSDDFGFDTLRKIGTSTAVVERLVEMLSWKNAHPKQEEELRRCAAEILTKLAGKRQNVLRVGAVPSAMAAISSLLGKPADTAGDYGTYDFSAFNLLGLSLLKRLAADHDNCWKISNSRGLLPKIIDLTGASRTLLTNELAPESQIKTVKRALEVVKMLAGTTGDPGIMLRQQLSEIVFTVSNVREIIRYGERHRELQTLAIEILKNLALDGDAKDQIGRTGQVTSLLLAIFLNPSVTNEEKPLRNQAGETLSILALESKNNCNRIADEPEVLSRLMEALDGGDEIQLNASRILRNLCAYGGARTGPRQHLQPITAALPTVLKAIMATEGKLLEASLGLTTQICKLTNAPGEFSDALSRAGLEEAELAEKLAAILRKYASPEITVPRMRRFVINQAIWMMKSNRSSIDQFNKLGMERLLESVAETTSELECFHIFSGSVGFSRQSKSLLSRVEKALKLMRSIGS</sequence>
<evidence type="ECO:0000256" key="1">
    <source>
        <dbReference type="SAM" id="MobiDB-lite"/>
    </source>
</evidence>
<evidence type="ECO:0000313" key="4">
    <source>
        <dbReference type="Proteomes" id="UP000734854"/>
    </source>
</evidence>
<keyword evidence="4" id="KW-1185">Reference proteome</keyword>
<dbReference type="PANTHER" id="PTHR33115:SF41">
    <property type="entry name" value="EXPRESSED PROTEIN"/>
    <property type="match status" value="1"/>
</dbReference>
<gene>
    <name evidence="3" type="ORF">ZIOFF_052681</name>
</gene>
<comment type="caution">
    <text evidence="3">The sequence shown here is derived from an EMBL/GenBank/DDBJ whole genome shotgun (WGS) entry which is preliminary data.</text>
</comment>
<keyword evidence="2" id="KW-1133">Transmembrane helix</keyword>
<evidence type="ECO:0000313" key="3">
    <source>
        <dbReference type="EMBL" id="KAG6491343.1"/>
    </source>
</evidence>
<dbReference type="Proteomes" id="UP000734854">
    <property type="component" value="Unassembled WGS sequence"/>
</dbReference>
<evidence type="ECO:0008006" key="5">
    <source>
        <dbReference type="Google" id="ProtNLM"/>
    </source>
</evidence>
<keyword evidence="2" id="KW-0472">Membrane</keyword>
<organism evidence="3 4">
    <name type="scientific">Zingiber officinale</name>
    <name type="common">Ginger</name>
    <name type="synonym">Amomum zingiber</name>
    <dbReference type="NCBI Taxonomy" id="94328"/>
    <lineage>
        <taxon>Eukaryota</taxon>
        <taxon>Viridiplantae</taxon>
        <taxon>Streptophyta</taxon>
        <taxon>Embryophyta</taxon>
        <taxon>Tracheophyta</taxon>
        <taxon>Spermatophyta</taxon>
        <taxon>Magnoliopsida</taxon>
        <taxon>Liliopsida</taxon>
        <taxon>Zingiberales</taxon>
        <taxon>Zingiberaceae</taxon>
        <taxon>Zingiber</taxon>
    </lineage>
</organism>
<dbReference type="OrthoDB" id="662108at2759"/>
<protein>
    <recommendedName>
        <fullName evidence="5">ARM repeat superfamily protein</fullName>
    </recommendedName>
</protein>
<feature type="region of interest" description="Disordered" evidence="1">
    <location>
        <begin position="26"/>
        <end position="56"/>
    </location>
</feature>
<keyword evidence="2" id="KW-0812">Transmembrane</keyword>
<reference evidence="3 4" key="1">
    <citation type="submission" date="2020-08" db="EMBL/GenBank/DDBJ databases">
        <title>Plant Genome Project.</title>
        <authorList>
            <person name="Zhang R.-G."/>
        </authorList>
    </citation>
    <scope>NUCLEOTIDE SEQUENCE [LARGE SCALE GENOMIC DNA]</scope>
    <source>
        <tissue evidence="3">Rhizome</tissue>
    </source>
</reference>
<dbReference type="EMBL" id="JACMSC010000014">
    <property type="protein sequence ID" value="KAG6491343.1"/>
    <property type="molecule type" value="Genomic_DNA"/>
</dbReference>
<dbReference type="PANTHER" id="PTHR33115">
    <property type="entry name" value="ARM REPEAT SUPERFAMILY PROTEIN"/>
    <property type="match status" value="1"/>
</dbReference>
<proteinExistence type="predicted"/>